<dbReference type="EMBL" id="JADKPV010000005">
    <property type="protein sequence ID" value="MBF4501668.1"/>
    <property type="molecule type" value="Genomic_DNA"/>
</dbReference>
<accession>A0A8J7GME7</accession>
<feature type="transmembrane region" description="Helical" evidence="2">
    <location>
        <begin position="7"/>
        <end position="27"/>
    </location>
</feature>
<name>A0A8J7GME7_9BACL</name>
<organism evidence="4 5">
    <name type="scientific">Savagea serpentis</name>
    <dbReference type="NCBI Taxonomy" id="2785297"/>
    <lineage>
        <taxon>Bacteria</taxon>
        <taxon>Bacillati</taxon>
        <taxon>Bacillota</taxon>
        <taxon>Bacilli</taxon>
        <taxon>Bacillales</taxon>
        <taxon>Caryophanaceae</taxon>
        <taxon>Savagea</taxon>
    </lineage>
</organism>
<evidence type="ECO:0000259" key="3">
    <source>
        <dbReference type="Pfam" id="PF09335"/>
    </source>
</evidence>
<proteinExistence type="inferred from homology"/>
<dbReference type="InterPro" id="IPR032816">
    <property type="entry name" value="VTT_dom"/>
</dbReference>
<dbReference type="PANTHER" id="PTHR42709">
    <property type="entry name" value="ALKALINE PHOSPHATASE LIKE PROTEIN"/>
    <property type="match status" value="1"/>
</dbReference>
<feature type="transmembrane region" description="Helical" evidence="2">
    <location>
        <begin position="135"/>
        <end position="157"/>
    </location>
</feature>
<feature type="domain" description="VTT" evidence="3">
    <location>
        <begin position="30"/>
        <end position="155"/>
    </location>
</feature>
<dbReference type="AlphaFoldDB" id="A0A8J7GME7"/>
<dbReference type="RefSeq" id="WP_194563154.1">
    <property type="nucleotide sequence ID" value="NZ_JADKPV010000005.1"/>
</dbReference>
<dbReference type="Proteomes" id="UP000622653">
    <property type="component" value="Unassembled WGS sequence"/>
</dbReference>
<keyword evidence="2" id="KW-1133">Transmembrane helix</keyword>
<evidence type="ECO:0000313" key="4">
    <source>
        <dbReference type="EMBL" id="MBF4501668.1"/>
    </source>
</evidence>
<evidence type="ECO:0000256" key="1">
    <source>
        <dbReference type="ARBA" id="ARBA00010792"/>
    </source>
</evidence>
<dbReference type="InterPro" id="IPR051311">
    <property type="entry name" value="DedA_domain"/>
</dbReference>
<reference evidence="4" key="1">
    <citation type="submission" date="2020-11" db="EMBL/GenBank/DDBJ databases">
        <title>Multidrug resistant novel bacterium Savagea serpentis sp. nov., isolated from the scats of a vine snake (Ahaetulla nasuta).</title>
        <authorList>
            <person name="Venkata Ramana V."/>
            <person name="Vikas Patil S."/>
            <person name="Yogita Lugani V."/>
        </authorList>
    </citation>
    <scope>NUCLEOTIDE SEQUENCE</scope>
    <source>
        <strain evidence="4">SN6</strain>
    </source>
</reference>
<sequence length="170" mass="18861">MENLELFILHFGYFAVFTFLALGIFGLPMPDEVVVTSVGFFTSNGTLHYSIALPITILGVFIGTLLTFYIGKWIGKPLLRKGGRWIGIKDQSIRTTEGWIKKHGPITVLFGFFIPGMRHIICYISGMGGMKTKTYLLYVLIGASVSTIIYLTIGYYIGIPFLHPGGEVID</sequence>
<gene>
    <name evidence="4" type="ORF">IRY55_09860</name>
</gene>
<keyword evidence="2" id="KW-0812">Transmembrane</keyword>
<comment type="caution">
    <text evidence="4">The sequence shown here is derived from an EMBL/GenBank/DDBJ whole genome shotgun (WGS) entry which is preliminary data.</text>
</comment>
<dbReference type="Pfam" id="PF09335">
    <property type="entry name" value="VTT_dom"/>
    <property type="match status" value="1"/>
</dbReference>
<dbReference type="PANTHER" id="PTHR42709:SF9">
    <property type="entry name" value="ALKALINE PHOSPHATASE LIKE PROTEIN"/>
    <property type="match status" value="1"/>
</dbReference>
<protein>
    <submittedName>
        <fullName evidence="4">DedA family protein</fullName>
    </submittedName>
</protein>
<keyword evidence="5" id="KW-1185">Reference proteome</keyword>
<feature type="transmembrane region" description="Helical" evidence="2">
    <location>
        <begin position="47"/>
        <end position="71"/>
    </location>
</feature>
<comment type="similarity">
    <text evidence="1">Belongs to the DedA family.</text>
</comment>
<evidence type="ECO:0000313" key="5">
    <source>
        <dbReference type="Proteomes" id="UP000622653"/>
    </source>
</evidence>
<evidence type="ECO:0000256" key="2">
    <source>
        <dbReference type="SAM" id="Phobius"/>
    </source>
</evidence>
<keyword evidence="2" id="KW-0472">Membrane</keyword>
<dbReference type="GO" id="GO:0005886">
    <property type="term" value="C:plasma membrane"/>
    <property type="evidence" value="ECO:0007669"/>
    <property type="project" value="TreeGrafter"/>
</dbReference>